<sequence length="586" mass="65063">MSSPAPAPATSPEHPHTPPLATRSNPNLRRSYTNSSRPTTAPSHSHSHSTSSNVADGIETLFTSASAKIISFTASSGRLAVSPSRRRNAAIKTEPLPWTTITERTLAVGVLQIYRVTSSNVSFLNSGNLLHTIFPKSQCWCVDADSTFVLRVRMESYYRIELPCETEEDREKAEEFKSVLSQVLQYEKTPCPFRRGYEEEIEAEEQPKTPQSRLHRKAPERAKKWLFDKTWVPEDGPRPTTPSDSGASPSTRPRVRRAPPEEVPEMIESPKSEPMHSPSVRERALTFQGLRAFTLRGLRTPSGLGKISWPPVGPAEPESSPDEIGGSNVQEYVSRFSKSFGNLSMMSSKDSFHSIESPGQETPSPPYVDAETDLINPWAEDPDSEGFQRGRGRHRRQVSALTIRAQSSEPALPSPCTPVMNVYPGLSPSPGGLLSSPPSTPPLVSDSDEDSVEPAQMDVLTPPSAIRMRKLTGATQRRAFSPMPHPQNLFRPSLRHPTKRLTSELMRRTCELILGPPAHLVLLMLRIASKISNFGFNTYKIRASGQKKFPGSWESSEESEWDEDDFGIPLDNLEGVRRRRHMGEVD</sequence>
<feature type="compositionally biased region" description="Acidic residues" evidence="6">
    <location>
        <begin position="555"/>
        <end position="566"/>
    </location>
</feature>
<feature type="compositionally biased region" description="Low complexity" evidence="6">
    <location>
        <begin position="35"/>
        <end position="52"/>
    </location>
</feature>
<gene>
    <name evidence="7" type="ORF">BU24DRAFT_274034</name>
</gene>
<accession>A0A6A5XGI2</accession>
<evidence type="ECO:0000256" key="2">
    <source>
        <dbReference type="ARBA" id="ARBA00004421"/>
    </source>
</evidence>
<evidence type="ECO:0000256" key="1">
    <source>
        <dbReference type="ARBA" id="ARBA00003594"/>
    </source>
</evidence>
<proteinExistence type="inferred from homology"/>
<dbReference type="AlphaFoldDB" id="A0A6A5XGI2"/>
<dbReference type="EMBL" id="ML978073">
    <property type="protein sequence ID" value="KAF2012288.1"/>
    <property type="molecule type" value="Genomic_DNA"/>
</dbReference>
<dbReference type="InterPro" id="IPR024758">
    <property type="entry name" value="Inp1"/>
</dbReference>
<feature type="region of interest" description="Disordered" evidence="6">
    <location>
        <begin position="427"/>
        <end position="451"/>
    </location>
</feature>
<protein>
    <recommendedName>
        <fullName evidence="4">Inheritance of peroxisomes protein 1</fullName>
    </recommendedName>
</protein>
<dbReference type="Pfam" id="PF12634">
    <property type="entry name" value="Inp1"/>
    <property type="match status" value="1"/>
</dbReference>
<feature type="region of interest" description="Disordered" evidence="6">
    <location>
        <begin position="200"/>
        <end position="219"/>
    </location>
</feature>
<evidence type="ECO:0000256" key="4">
    <source>
        <dbReference type="ARBA" id="ARBA00021397"/>
    </source>
</evidence>
<evidence type="ECO:0000313" key="7">
    <source>
        <dbReference type="EMBL" id="KAF2012288.1"/>
    </source>
</evidence>
<reference evidence="7" key="1">
    <citation type="journal article" date="2020" name="Stud. Mycol.">
        <title>101 Dothideomycetes genomes: a test case for predicting lifestyles and emergence of pathogens.</title>
        <authorList>
            <person name="Haridas S."/>
            <person name="Albert R."/>
            <person name="Binder M."/>
            <person name="Bloem J."/>
            <person name="Labutti K."/>
            <person name="Salamov A."/>
            <person name="Andreopoulos B."/>
            <person name="Baker S."/>
            <person name="Barry K."/>
            <person name="Bills G."/>
            <person name="Bluhm B."/>
            <person name="Cannon C."/>
            <person name="Castanera R."/>
            <person name="Culley D."/>
            <person name="Daum C."/>
            <person name="Ezra D."/>
            <person name="Gonzalez J."/>
            <person name="Henrissat B."/>
            <person name="Kuo A."/>
            <person name="Liang C."/>
            <person name="Lipzen A."/>
            <person name="Lutzoni F."/>
            <person name="Magnuson J."/>
            <person name="Mondo S."/>
            <person name="Nolan M."/>
            <person name="Ohm R."/>
            <person name="Pangilinan J."/>
            <person name="Park H.-J."/>
            <person name="Ramirez L."/>
            <person name="Alfaro M."/>
            <person name="Sun H."/>
            <person name="Tritt A."/>
            <person name="Yoshinaga Y."/>
            <person name="Zwiers L.-H."/>
            <person name="Turgeon B."/>
            <person name="Goodwin S."/>
            <person name="Spatafora J."/>
            <person name="Crous P."/>
            <person name="Grigoriev I."/>
        </authorList>
    </citation>
    <scope>NUCLEOTIDE SEQUENCE</scope>
    <source>
        <strain evidence="7">CBS 175.79</strain>
    </source>
</reference>
<dbReference type="Proteomes" id="UP000799778">
    <property type="component" value="Unassembled WGS sequence"/>
</dbReference>
<evidence type="ECO:0000313" key="8">
    <source>
        <dbReference type="Proteomes" id="UP000799778"/>
    </source>
</evidence>
<feature type="region of interest" description="Disordered" evidence="6">
    <location>
        <begin position="1"/>
        <end position="52"/>
    </location>
</feature>
<feature type="compositionally biased region" description="Low complexity" evidence="6">
    <location>
        <begin position="427"/>
        <end position="445"/>
    </location>
</feature>
<keyword evidence="5" id="KW-0472">Membrane</keyword>
<comment type="similarity">
    <text evidence="3">Belongs to the INP1 family.</text>
</comment>
<dbReference type="OrthoDB" id="4097008at2759"/>
<dbReference type="GO" id="GO:0045033">
    <property type="term" value="P:peroxisome inheritance"/>
    <property type="evidence" value="ECO:0007669"/>
    <property type="project" value="InterPro"/>
</dbReference>
<feature type="compositionally biased region" description="Polar residues" evidence="6">
    <location>
        <begin position="241"/>
        <end position="251"/>
    </location>
</feature>
<dbReference type="GO" id="GO:0005780">
    <property type="term" value="C:extrinsic component of intraperoxisomal membrane"/>
    <property type="evidence" value="ECO:0007669"/>
    <property type="project" value="InterPro"/>
</dbReference>
<feature type="region of interest" description="Disordered" evidence="6">
    <location>
        <begin position="226"/>
        <end position="279"/>
    </location>
</feature>
<feature type="region of interest" description="Disordered" evidence="6">
    <location>
        <begin position="547"/>
        <end position="567"/>
    </location>
</feature>
<feature type="region of interest" description="Disordered" evidence="6">
    <location>
        <begin position="349"/>
        <end position="397"/>
    </location>
</feature>
<evidence type="ECO:0000256" key="3">
    <source>
        <dbReference type="ARBA" id="ARBA00010707"/>
    </source>
</evidence>
<organism evidence="7 8">
    <name type="scientific">Aaosphaeria arxii CBS 175.79</name>
    <dbReference type="NCBI Taxonomy" id="1450172"/>
    <lineage>
        <taxon>Eukaryota</taxon>
        <taxon>Fungi</taxon>
        <taxon>Dikarya</taxon>
        <taxon>Ascomycota</taxon>
        <taxon>Pezizomycotina</taxon>
        <taxon>Dothideomycetes</taxon>
        <taxon>Pleosporomycetidae</taxon>
        <taxon>Pleosporales</taxon>
        <taxon>Pleosporales incertae sedis</taxon>
        <taxon>Aaosphaeria</taxon>
    </lineage>
</organism>
<feature type="compositionally biased region" description="Basic and acidic residues" evidence="6">
    <location>
        <begin position="226"/>
        <end position="237"/>
    </location>
</feature>
<comment type="subcellular location">
    <subcellularLocation>
        <location evidence="2">Peroxisome membrane</location>
        <topology evidence="2">Peripheral membrane protein</topology>
    </subcellularLocation>
</comment>
<feature type="compositionally biased region" description="Basic and acidic residues" evidence="6">
    <location>
        <begin position="268"/>
        <end position="279"/>
    </location>
</feature>
<evidence type="ECO:0000256" key="6">
    <source>
        <dbReference type="SAM" id="MobiDB-lite"/>
    </source>
</evidence>
<dbReference type="GeneID" id="54280015"/>
<comment type="function">
    <text evidence="1">Required for peroxisome inheritance.</text>
</comment>
<feature type="compositionally biased region" description="Polar residues" evidence="6">
    <location>
        <begin position="22"/>
        <end position="34"/>
    </location>
</feature>
<keyword evidence="8" id="KW-1185">Reference proteome</keyword>
<evidence type="ECO:0000256" key="5">
    <source>
        <dbReference type="ARBA" id="ARBA00023136"/>
    </source>
</evidence>
<feature type="region of interest" description="Disordered" evidence="6">
    <location>
        <begin position="302"/>
        <end position="324"/>
    </location>
</feature>
<name>A0A6A5XGI2_9PLEO</name>
<dbReference type="RefSeq" id="XP_033380627.1">
    <property type="nucleotide sequence ID" value="XM_033522618.1"/>
</dbReference>